<feature type="transmembrane region" description="Helical" evidence="6">
    <location>
        <begin position="387"/>
        <end position="406"/>
    </location>
</feature>
<reference evidence="8 9" key="1">
    <citation type="submission" date="2019-07" db="EMBL/GenBank/DDBJ databases">
        <title>Complete Genome Sequence and Methylome Analysis of Nocardia otitidis-caviarum NEB252.</title>
        <authorList>
            <person name="Fomenkov A."/>
            <person name="Anton B.P."/>
            <person name="Vincze T."/>
            <person name="Roberts R.J."/>
        </authorList>
    </citation>
    <scope>NUCLEOTIDE SEQUENCE [LARGE SCALE GENOMIC DNA]</scope>
    <source>
        <strain evidence="8 9">NEB252</strain>
    </source>
</reference>
<evidence type="ECO:0000256" key="6">
    <source>
        <dbReference type="SAM" id="Phobius"/>
    </source>
</evidence>
<dbReference type="AlphaFoldDB" id="A0A516NFY2"/>
<evidence type="ECO:0000256" key="3">
    <source>
        <dbReference type="ARBA" id="ARBA00022989"/>
    </source>
</evidence>
<name>A0A516NFY2_9NOCA</name>
<dbReference type="PANTHER" id="PTHR42718">
    <property type="entry name" value="MAJOR FACILITATOR SUPERFAMILY MULTIDRUG TRANSPORTER MFSC"/>
    <property type="match status" value="1"/>
</dbReference>
<dbReference type="PROSITE" id="PS50850">
    <property type="entry name" value="MFS"/>
    <property type="match status" value="1"/>
</dbReference>
<feature type="transmembrane region" description="Helical" evidence="6">
    <location>
        <begin position="226"/>
        <end position="245"/>
    </location>
</feature>
<keyword evidence="2 6" id="KW-0812">Transmembrane</keyword>
<evidence type="ECO:0000256" key="5">
    <source>
        <dbReference type="SAM" id="MobiDB-lite"/>
    </source>
</evidence>
<feature type="transmembrane region" description="Helical" evidence="6">
    <location>
        <begin position="126"/>
        <end position="149"/>
    </location>
</feature>
<dbReference type="SUPFAM" id="SSF103473">
    <property type="entry name" value="MFS general substrate transporter"/>
    <property type="match status" value="1"/>
</dbReference>
<evidence type="ECO:0000259" key="7">
    <source>
        <dbReference type="PROSITE" id="PS50850"/>
    </source>
</evidence>
<evidence type="ECO:0000313" key="8">
    <source>
        <dbReference type="EMBL" id="QDP77812.1"/>
    </source>
</evidence>
<evidence type="ECO:0000313" key="9">
    <source>
        <dbReference type="Proteomes" id="UP000317039"/>
    </source>
</evidence>
<dbReference type="CDD" id="cd17321">
    <property type="entry name" value="MFS_MMR_MDR_like"/>
    <property type="match status" value="1"/>
</dbReference>
<feature type="transmembrane region" description="Helical" evidence="6">
    <location>
        <begin position="332"/>
        <end position="354"/>
    </location>
</feature>
<feature type="transmembrane region" description="Helical" evidence="6">
    <location>
        <begin position="101"/>
        <end position="120"/>
    </location>
</feature>
<feature type="transmembrane region" description="Helical" evidence="6">
    <location>
        <begin position="161"/>
        <end position="182"/>
    </location>
</feature>
<dbReference type="Proteomes" id="UP000317039">
    <property type="component" value="Chromosome"/>
</dbReference>
<feature type="transmembrane region" description="Helical" evidence="6">
    <location>
        <begin position="298"/>
        <end position="320"/>
    </location>
</feature>
<dbReference type="PANTHER" id="PTHR42718:SF39">
    <property type="entry name" value="ACTINORHODIN TRANSPORTER-RELATED"/>
    <property type="match status" value="1"/>
</dbReference>
<dbReference type="Gene3D" id="1.20.1250.20">
    <property type="entry name" value="MFS general substrate transporter like domains"/>
    <property type="match status" value="1"/>
</dbReference>
<dbReference type="Gene3D" id="1.20.1720.10">
    <property type="entry name" value="Multidrug resistance protein D"/>
    <property type="match status" value="1"/>
</dbReference>
<dbReference type="RefSeq" id="WP_143979493.1">
    <property type="nucleotide sequence ID" value="NZ_CP041695.1"/>
</dbReference>
<feature type="transmembrane region" description="Helical" evidence="6">
    <location>
        <begin position="251"/>
        <end position="272"/>
    </location>
</feature>
<feature type="transmembrane region" description="Helical" evidence="6">
    <location>
        <begin position="435"/>
        <end position="456"/>
    </location>
</feature>
<proteinExistence type="predicted"/>
<feature type="transmembrane region" description="Helical" evidence="6">
    <location>
        <begin position="69"/>
        <end position="89"/>
    </location>
</feature>
<dbReference type="GO" id="GO:0022857">
    <property type="term" value="F:transmembrane transporter activity"/>
    <property type="evidence" value="ECO:0007669"/>
    <property type="project" value="InterPro"/>
</dbReference>
<dbReference type="GO" id="GO:0005886">
    <property type="term" value="C:plasma membrane"/>
    <property type="evidence" value="ECO:0007669"/>
    <property type="project" value="UniProtKB-SubCell"/>
</dbReference>
<protein>
    <submittedName>
        <fullName evidence="8">MFS transporter</fullName>
    </submittedName>
</protein>
<feature type="transmembrane region" description="Helical" evidence="6">
    <location>
        <begin position="35"/>
        <end position="57"/>
    </location>
</feature>
<feature type="region of interest" description="Disordered" evidence="5">
    <location>
        <begin position="1"/>
        <end position="28"/>
    </location>
</feature>
<dbReference type="InterPro" id="IPR011701">
    <property type="entry name" value="MFS"/>
</dbReference>
<evidence type="ECO:0000256" key="4">
    <source>
        <dbReference type="ARBA" id="ARBA00023136"/>
    </source>
</evidence>
<dbReference type="GeneID" id="80331301"/>
<dbReference type="Pfam" id="PF07690">
    <property type="entry name" value="MFS_1"/>
    <property type="match status" value="1"/>
</dbReference>
<dbReference type="KEGG" id="nod:FOH10_02660"/>
<feature type="transmembrane region" description="Helical" evidence="6">
    <location>
        <begin position="194"/>
        <end position="214"/>
    </location>
</feature>
<comment type="subcellular location">
    <subcellularLocation>
        <location evidence="1">Cell membrane</location>
        <topology evidence="1">Multi-pass membrane protein</topology>
    </subcellularLocation>
</comment>
<sequence>MNRPRQLDTGECAITTTSPPVTRAETPPGPRQWRVLAVVLIAAFMAVFDLYVVNIATPTLRADLHAGDGALELIVAGYAFAYAAGMVTGGRLGDRFGYRRIFALGMLGFTLASLLCALSTTANELIAARIVQGAAAAVMVPQVLSVITVSFPASHRGRATAWYGAVSGAGALVGQIAGGLLLDANPFDLGWRTIFLVNVPVGVVAIILVLRVLPRDGGGRETTLDPVGAIAVPSTLALVMIPLALGRQAGWPLWTWVCLTAAVPVGAAALAWQRRIRQRGGDPILDLRLLSIRPYTRLLGAASLYQVYFGSFLFTLTLLVQVHFAASPREAAAVFLLQGLFFTVASLLSGALVLRYGTTVLFVGGGLVIAGLSAMIIELTVESAHPTAGWLVPPLALIGLGNGLLLPSLLGRTLSNVEPAQAGAASGMLNTAQQFAGSFGITLVGTLFLTLAGPTLSAAPTAMTATAALDIALTVALLRLAYTATRSGPAQSPTRAALVPGRSRD</sequence>
<dbReference type="InterPro" id="IPR020846">
    <property type="entry name" value="MFS_dom"/>
</dbReference>
<feature type="domain" description="Major facilitator superfamily (MFS) profile" evidence="7">
    <location>
        <begin position="35"/>
        <end position="484"/>
    </location>
</feature>
<keyword evidence="4 6" id="KW-0472">Membrane</keyword>
<feature type="transmembrane region" description="Helical" evidence="6">
    <location>
        <begin position="462"/>
        <end position="482"/>
    </location>
</feature>
<gene>
    <name evidence="8" type="ORF">FOH10_02660</name>
</gene>
<accession>A0A516NFY2</accession>
<evidence type="ECO:0000256" key="2">
    <source>
        <dbReference type="ARBA" id="ARBA00022692"/>
    </source>
</evidence>
<dbReference type="InterPro" id="IPR036259">
    <property type="entry name" value="MFS_trans_sf"/>
</dbReference>
<organism evidence="8 9">
    <name type="scientific">Nocardia otitidiscaviarum</name>
    <dbReference type="NCBI Taxonomy" id="1823"/>
    <lineage>
        <taxon>Bacteria</taxon>
        <taxon>Bacillati</taxon>
        <taxon>Actinomycetota</taxon>
        <taxon>Actinomycetes</taxon>
        <taxon>Mycobacteriales</taxon>
        <taxon>Nocardiaceae</taxon>
        <taxon>Nocardia</taxon>
    </lineage>
</organism>
<evidence type="ECO:0000256" key="1">
    <source>
        <dbReference type="ARBA" id="ARBA00004651"/>
    </source>
</evidence>
<dbReference type="EMBL" id="CP041695">
    <property type="protein sequence ID" value="QDP77812.1"/>
    <property type="molecule type" value="Genomic_DNA"/>
</dbReference>
<feature type="transmembrane region" description="Helical" evidence="6">
    <location>
        <begin position="361"/>
        <end position="381"/>
    </location>
</feature>
<keyword evidence="3 6" id="KW-1133">Transmembrane helix</keyword>